<dbReference type="AlphaFoldDB" id="A0AAD1UGA0"/>
<protein>
    <submittedName>
        <fullName evidence="2">Uncharacterized protein</fullName>
    </submittedName>
</protein>
<proteinExistence type="predicted"/>
<gene>
    <name evidence="2" type="ORF">ECRASSUSDP1_LOCUS7398</name>
</gene>
<comment type="caution">
    <text evidence="2">The sequence shown here is derived from an EMBL/GenBank/DDBJ whole genome shotgun (WGS) entry which is preliminary data.</text>
</comment>
<evidence type="ECO:0000313" key="2">
    <source>
        <dbReference type="EMBL" id="CAI2366127.1"/>
    </source>
</evidence>
<organism evidence="2 3">
    <name type="scientific">Euplotes crassus</name>
    <dbReference type="NCBI Taxonomy" id="5936"/>
    <lineage>
        <taxon>Eukaryota</taxon>
        <taxon>Sar</taxon>
        <taxon>Alveolata</taxon>
        <taxon>Ciliophora</taxon>
        <taxon>Intramacronucleata</taxon>
        <taxon>Spirotrichea</taxon>
        <taxon>Hypotrichia</taxon>
        <taxon>Euplotida</taxon>
        <taxon>Euplotidae</taxon>
        <taxon>Moneuplotes</taxon>
    </lineage>
</organism>
<evidence type="ECO:0000256" key="1">
    <source>
        <dbReference type="SAM" id="MobiDB-lite"/>
    </source>
</evidence>
<dbReference type="EMBL" id="CAMPGE010007202">
    <property type="protein sequence ID" value="CAI2366127.1"/>
    <property type="molecule type" value="Genomic_DNA"/>
</dbReference>
<feature type="compositionally biased region" description="Basic and acidic residues" evidence="1">
    <location>
        <begin position="167"/>
        <end position="184"/>
    </location>
</feature>
<evidence type="ECO:0000313" key="3">
    <source>
        <dbReference type="Proteomes" id="UP001295684"/>
    </source>
</evidence>
<feature type="region of interest" description="Disordered" evidence="1">
    <location>
        <begin position="144"/>
        <end position="190"/>
    </location>
</feature>
<sequence length="355" mass="41815">MEFDFEKKSNDIDINAPNIPKIRYWQKITNFVLKENTDSFNLTLKAIRRNYDHIKLKKLQNILQKKKKRRMKSNRRVSFLRIKKTRKNSLLNLTIAKSRRSIANSQSLHSQSFNISSPKRKIPISNSSFLENFDDTFTEICEGDNSVSSKSKNSSASKKKRQSPDTATKKEFLEQARKKYDKSMRKNSRRRILKFNHNQKPNKDDANFFKMQTIRCPGIGGHGLTNGLYRSLSPSKRFVKENRQSIMTNLPKLENSDSDISFNINKAKKRPRCRNSLESRNKLVLTSCGVIKKRDLFTNESHQNYFNNKLIMEKYKPMLDLCIPEQKHPRLRNTKQSKRVVCKTNLHPFKRRIRK</sequence>
<reference evidence="2" key="1">
    <citation type="submission" date="2023-07" db="EMBL/GenBank/DDBJ databases">
        <authorList>
            <consortium name="AG Swart"/>
            <person name="Singh M."/>
            <person name="Singh A."/>
            <person name="Seah K."/>
            <person name="Emmerich C."/>
        </authorList>
    </citation>
    <scope>NUCLEOTIDE SEQUENCE</scope>
    <source>
        <strain evidence="2">DP1</strain>
    </source>
</reference>
<dbReference type="Proteomes" id="UP001295684">
    <property type="component" value="Unassembled WGS sequence"/>
</dbReference>
<feature type="compositionally biased region" description="Low complexity" evidence="1">
    <location>
        <begin position="146"/>
        <end position="156"/>
    </location>
</feature>
<name>A0AAD1UGA0_EUPCR</name>
<accession>A0AAD1UGA0</accession>
<keyword evidence="3" id="KW-1185">Reference proteome</keyword>